<dbReference type="InterPro" id="IPR025564">
    <property type="entry name" value="CAAD_dom"/>
</dbReference>
<dbReference type="InterPro" id="IPR033344">
    <property type="entry name" value="CURT1"/>
</dbReference>
<name>A0A0C9S7E9_9CONI</name>
<keyword evidence="2" id="KW-1133">Transmembrane helix</keyword>
<feature type="transmembrane region" description="Helical" evidence="2">
    <location>
        <begin position="93"/>
        <end position="116"/>
    </location>
</feature>
<feature type="transmembrane region" description="Helical" evidence="2">
    <location>
        <begin position="128"/>
        <end position="144"/>
    </location>
</feature>
<proteinExistence type="predicted"/>
<organism evidence="4">
    <name type="scientific">Wollemia nobilis</name>
    <dbReference type="NCBI Taxonomy" id="56998"/>
    <lineage>
        <taxon>Eukaryota</taxon>
        <taxon>Viridiplantae</taxon>
        <taxon>Streptophyta</taxon>
        <taxon>Embryophyta</taxon>
        <taxon>Tracheophyta</taxon>
        <taxon>Spermatophyta</taxon>
        <taxon>Pinopsida</taxon>
        <taxon>Pinidae</taxon>
        <taxon>Conifers II</taxon>
        <taxon>Araucariales</taxon>
        <taxon>Araucariaceae</taxon>
        <taxon>Wollemia</taxon>
    </lineage>
</organism>
<keyword evidence="2" id="KW-0812">Transmembrane</keyword>
<dbReference type="PANTHER" id="PTHR33222:SF3">
    <property type="entry name" value="PROTEIN CURVATURE THYLAKOID 1C, CHLOROPLASTIC"/>
    <property type="match status" value="1"/>
</dbReference>
<sequence>MACTSTSVLPTLAVHRTCYAGLANPSPTHMVSLPALTRPLHQRCSFSTFFAYSGGRRGRIIAMATGETSDPLKPVADTLKPIQEAWDKTDDKLAIGGLGFAAIVVLWASTGLIAAIDKLPLLPSSFEFIGILFSGWFVYRYLLFQPDREELVKKIKDAVSQITGQ</sequence>
<reference evidence="4" key="1">
    <citation type="submission" date="2015-02" db="EMBL/GenBank/DDBJ databases">
        <title>A transcriptome of Wollemia nobilis - a relic of Gondwana.</title>
        <authorList>
            <person name="Chia J.Y."/>
            <person name="Leong Y.S."/>
            <person name="Abdul Karim S."/>
            <person name="Wan Azmi N."/>
            <person name="Hercus R."/>
            <person name="Croft L."/>
        </authorList>
    </citation>
    <scope>NUCLEOTIDE SEQUENCE</scope>
    <source>
        <strain evidence="4">MaeBrown</strain>
        <tissue evidence="4">Leaf</tissue>
    </source>
</reference>
<dbReference type="PANTHER" id="PTHR33222">
    <property type="match status" value="1"/>
</dbReference>
<accession>A0A0C9S7E9</accession>
<dbReference type="EMBL" id="GCHU01008707">
    <property type="protein sequence ID" value="JAG88317.1"/>
    <property type="molecule type" value="Transcribed_RNA"/>
</dbReference>
<evidence type="ECO:0000259" key="3">
    <source>
        <dbReference type="Pfam" id="PF14159"/>
    </source>
</evidence>
<dbReference type="GO" id="GO:0009535">
    <property type="term" value="C:chloroplast thylakoid membrane"/>
    <property type="evidence" value="ECO:0007669"/>
    <property type="project" value="TreeGrafter"/>
</dbReference>
<dbReference type="AlphaFoldDB" id="A0A0C9S7E9"/>
<protein>
    <submittedName>
        <fullName evidence="4">TSA: Wollemia nobilis Ref_Wollemi_Transcript_8760_1007 transcribed RNA sequence</fullName>
    </submittedName>
</protein>
<feature type="domain" description="Cyanobacterial aminoacyl-tRNA synthetase CAAD" evidence="3">
    <location>
        <begin position="82"/>
        <end position="164"/>
    </location>
</feature>
<dbReference type="Pfam" id="PF14159">
    <property type="entry name" value="CAAD"/>
    <property type="match status" value="1"/>
</dbReference>
<evidence type="ECO:0000313" key="4">
    <source>
        <dbReference type="EMBL" id="JAG88317.1"/>
    </source>
</evidence>
<keyword evidence="2" id="KW-0472">Membrane</keyword>
<evidence type="ECO:0000256" key="2">
    <source>
        <dbReference type="SAM" id="Phobius"/>
    </source>
</evidence>
<evidence type="ECO:0000256" key="1">
    <source>
        <dbReference type="ARBA" id="ARBA00004141"/>
    </source>
</evidence>
<comment type="subcellular location">
    <subcellularLocation>
        <location evidence="1">Membrane</location>
        <topology evidence="1">Multi-pass membrane protein</topology>
    </subcellularLocation>
</comment>